<feature type="transmembrane region" description="Helical" evidence="1">
    <location>
        <begin position="12"/>
        <end position="34"/>
    </location>
</feature>
<evidence type="ECO:0000256" key="1">
    <source>
        <dbReference type="SAM" id="Phobius"/>
    </source>
</evidence>
<feature type="transmembrane region" description="Helical" evidence="1">
    <location>
        <begin position="68"/>
        <end position="89"/>
    </location>
</feature>
<reference evidence="3" key="1">
    <citation type="journal article" date="2019" name="Int. J. Syst. Evol. Microbiol.">
        <title>The Global Catalogue of Microorganisms (GCM) 10K type strain sequencing project: providing services to taxonomists for standard genome sequencing and annotation.</title>
        <authorList>
            <consortium name="The Broad Institute Genomics Platform"/>
            <consortium name="The Broad Institute Genome Sequencing Center for Infectious Disease"/>
            <person name="Wu L."/>
            <person name="Ma J."/>
        </authorList>
    </citation>
    <scope>NUCLEOTIDE SEQUENCE [LARGE SCALE GENOMIC DNA]</scope>
    <source>
        <strain evidence="3">CCM 8934</strain>
    </source>
</reference>
<feature type="transmembrane region" description="Helical" evidence="1">
    <location>
        <begin position="101"/>
        <end position="117"/>
    </location>
</feature>
<evidence type="ECO:0008006" key="4">
    <source>
        <dbReference type="Google" id="ProtNLM"/>
    </source>
</evidence>
<sequence length="130" mass="15145">MDWGLINALGYLGLVSLSIRSFISFTAVLLWLIWQLGRRLMADHQLDNLWVKLPLSIRLQQQHVDLRLANLINGIGGYIILNAGIYYYWTAERLNEGALGWWAWGLIGILLVINGYQRRYLQHYRRHPLA</sequence>
<protein>
    <recommendedName>
        <fullName evidence="4">Integral membrane protein</fullName>
    </recommendedName>
</protein>
<dbReference type="RefSeq" id="WP_137606112.1">
    <property type="nucleotide sequence ID" value="NZ_BJDH01000001.1"/>
</dbReference>
<evidence type="ECO:0000313" key="3">
    <source>
        <dbReference type="Proteomes" id="UP001596227"/>
    </source>
</evidence>
<dbReference type="Proteomes" id="UP001596227">
    <property type="component" value="Unassembled WGS sequence"/>
</dbReference>
<organism evidence="2 3">
    <name type="scientific">Lactiplantibacillus daoliensis</name>
    <dbReference type="NCBI Taxonomy" id="2559916"/>
    <lineage>
        <taxon>Bacteria</taxon>
        <taxon>Bacillati</taxon>
        <taxon>Bacillota</taxon>
        <taxon>Bacilli</taxon>
        <taxon>Lactobacillales</taxon>
        <taxon>Lactobacillaceae</taxon>
        <taxon>Lactiplantibacillus</taxon>
    </lineage>
</organism>
<evidence type="ECO:0000313" key="2">
    <source>
        <dbReference type="EMBL" id="MFC6294368.1"/>
    </source>
</evidence>
<name>A0ABW1UGS7_9LACO</name>
<proteinExistence type="predicted"/>
<keyword evidence="1" id="KW-0812">Transmembrane</keyword>
<comment type="caution">
    <text evidence="2">The sequence shown here is derived from an EMBL/GenBank/DDBJ whole genome shotgun (WGS) entry which is preliminary data.</text>
</comment>
<accession>A0ABW1UGS7</accession>
<dbReference type="EMBL" id="JBHSSB010000014">
    <property type="protein sequence ID" value="MFC6294368.1"/>
    <property type="molecule type" value="Genomic_DNA"/>
</dbReference>
<gene>
    <name evidence="2" type="ORF">ACFQH1_04045</name>
</gene>
<keyword evidence="3" id="KW-1185">Reference proteome</keyword>
<keyword evidence="1" id="KW-0472">Membrane</keyword>
<keyword evidence="1" id="KW-1133">Transmembrane helix</keyword>